<dbReference type="Proteomes" id="UP000235777">
    <property type="component" value="Unassembled WGS sequence"/>
</dbReference>
<dbReference type="OrthoDB" id="240576at2"/>
<accession>A0A2N7X8Q2</accession>
<evidence type="ECO:0000313" key="1">
    <source>
        <dbReference type="EMBL" id="PMS37932.1"/>
    </source>
</evidence>
<organism evidence="1 2">
    <name type="scientific">Trinickia symbiotica</name>
    <dbReference type="NCBI Taxonomy" id="863227"/>
    <lineage>
        <taxon>Bacteria</taxon>
        <taxon>Pseudomonadati</taxon>
        <taxon>Pseudomonadota</taxon>
        <taxon>Betaproteobacteria</taxon>
        <taxon>Burkholderiales</taxon>
        <taxon>Burkholderiaceae</taxon>
        <taxon>Trinickia</taxon>
    </lineage>
</organism>
<evidence type="ECO:0000313" key="2">
    <source>
        <dbReference type="Proteomes" id="UP000235777"/>
    </source>
</evidence>
<dbReference type="STRING" id="863227.GCA_000373005_00399"/>
<sequence length="470" mass="48718">MSFPPNDPTSAGSQGASNSAAPITVRDWTCPFCPLLCDDLAITGQPDGALAATGHDCPRLAQALAGFSTTEAASALVDGAPVAFDAALECAAEILAASRHPLFGALATDVAGARALYALAASCGATLDHLHGEAISAATRVVQDRGSFFATLSELRTRADLLIFFGCRPSESYPRFYERVLGPTDFAREYMFVGCEADPGAAGAPHVHIETMLPHADPFDLVALWSALSLGRLPSSLGTLRHDGTATIDALSTLAEKIAAAQYAVLVYEPAALVRSQGQAGASLLIEGLQRIVKAINDKTRAASFALGGADGAVTVNQAVTWLSGLPLPLRVPALRRDGDGDGDGSGGTSLDHDAHRYRTTRLIADRHIDALLWVASLAPSPWPPALAADVPAIVVGHPALAEQAAARGAPTVFIPAATPGIDSDGHLFRLDATVVVPLAAARARALPTIATIASRLDERLAAFSRKARS</sequence>
<gene>
    <name evidence="1" type="ORF">C0Z20_03690</name>
</gene>
<dbReference type="EMBL" id="PNYC01000002">
    <property type="protein sequence ID" value="PMS37932.1"/>
    <property type="molecule type" value="Genomic_DNA"/>
</dbReference>
<keyword evidence="2" id="KW-1185">Reference proteome</keyword>
<protein>
    <submittedName>
        <fullName evidence="1">Formylmethanofuran dehydrogenase</fullName>
    </submittedName>
</protein>
<name>A0A2N7X8Q2_9BURK</name>
<dbReference type="RefSeq" id="WP_018438907.1">
    <property type="nucleotide sequence ID" value="NZ_KB890164.1"/>
</dbReference>
<proteinExistence type="predicted"/>
<dbReference type="AlphaFoldDB" id="A0A2N7X8Q2"/>
<comment type="caution">
    <text evidence="1">The sequence shown here is derived from an EMBL/GenBank/DDBJ whole genome shotgun (WGS) entry which is preliminary data.</text>
</comment>
<reference evidence="1 2" key="1">
    <citation type="submission" date="2018-01" db="EMBL/GenBank/DDBJ databases">
        <title>Whole genome analyses suggest that Burkholderia sensu lato contains two further novel genera in the rhizoxinica-symbiotica group Mycetohabitans gen. nov., and Trinickia gen. nov.: implications for the evolution of diazotrophy and nodulation in the Burkholderiaceae.</title>
        <authorList>
            <person name="Estrada-de los Santos P."/>
            <person name="Palmer M."/>
            <person name="Chavez-Ramirez B."/>
            <person name="Beukes C."/>
            <person name="Steenkamp E.T."/>
            <person name="Hirsch A.M."/>
            <person name="Manyaka P."/>
            <person name="Maluk M."/>
            <person name="Lafos M."/>
            <person name="Crook M."/>
            <person name="Gross E."/>
            <person name="Simon M.F."/>
            <person name="Bueno dos Reis Junior F."/>
            <person name="Poole P.S."/>
            <person name="Venter S.N."/>
            <person name="James E.K."/>
        </authorList>
    </citation>
    <scope>NUCLEOTIDE SEQUENCE [LARGE SCALE GENOMIC DNA]</scope>
    <source>
        <strain evidence="1 2">JPY 581</strain>
    </source>
</reference>